<feature type="transmembrane region" description="Helical" evidence="1">
    <location>
        <begin position="6"/>
        <end position="27"/>
    </location>
</feature>
<dbReference type="GO" id="GO:0048039">
    <property type="term" value="F:ubiquinone binding"/>
    <property type="evidence" value="ECO:0007669"/>
    <property type="project" value="TreeGrafter"/>
</dbReference>
<keyword evidence="2" id="KW-0560">Oxidoreductase</keyword>
<dbReference type="EMBL" id="UOEK01000276">
    <property type="protein sequence ID" value="VAW04071.1"/>
    <property type="molecule type" value="Genomic_DNA"/>
</dbReference>
<reference evidence="2" key="1">
    <citation type="submission" date="2018-06" db="EMBL/GenBank/DDBJ databases">
        <authorList>
            <person name="Zhirakovskaya E."/>
        </authorList>
    </citation>
    <scope>NUCLEOTIDE SEQUENCE</scope>
</reference>
<dbReference type="InterPro" id="IPR003918">
    <property type="entry name" value="NADH_UbQ_OxRdtase"/>
</dbReference>
<keyword evidence="1" id="KW-0472">Membrane</keyword>
<dbReference type="EC" id="1.6.5.3" evidence="2"/>
<dbReference type="GO" id="GO:0042773">
    <property type="term" value="P:ATP synthesis coupled electron transport"/>
    <property type="evidence" value="ECO:0007669"/>
    <property type="project" value="InterPro"/>
</dbReference>
<name>A0A3B0SCS3_9ZZZZ</name>
<feature type="non-terminal residue" evidence="2">
    <location>
        <position position="101"/>
    </location>
</feature>
<dbReference type="GO" id="GO:0003954">
    <property type="term" value="F:NADH dehydrogenase activity"/>
    <property type="evidence" value="ECO:0007669"/>
    <property type="project" value="TreeGrafter"/>
</dbReference>
<proteinExistence type="predicted"/>
<organism evidence="2">
    <name type="scientific">hydrothermal vent metagenome</name>
    <dbReference type="NCBI Taxonomy" id="652676"/>
    <lineage>
        <taxon>unclassified sequences</taxon>
        <taxon>metagenomes</taxon>
        <taxon>ecological metagenomes</taxon>
    </lineage>
</organism>
<protein>
    <submittedName>
        <fullName evidence="2">NADH-ubiquinone oxidoreductase chain M</fullName>
        <ecNumber evidence="2">1.6.5.3</ecNumber>
    </submittedName>
</protein>
<keyword evidence="1" id="KW-1133">Transmembrane helix</keyword>
<dbReference type="GO" id="GO:0015990">
    <property type="term" value="P:electron transport coupled proton transport"/>
    <property type="evidence" value="ECO:0007669"/>
    <property type="project" value="TreeGrafter"/>
</dbReference>
<keyword evidence="1" id="KW-0812">Transmembrane</keyword>
<feature type="transmembrane region" description="Helical" evidence="1">
    <location>
        <begin position="39"/>
        <end position="57"/>
    </location>
</feature>
<accession>A0A3B0SCS3</accession>
<dbReference type="GO" id="GO:0008137">
    <property type="term" value="F:NADH dehydrogenase (ubiquinone) activity"/>
    <property type="evidence" value="ECO:0007669"/>
    <property type="project" value="InterPro"/>
</dbReference>
<feature type="transmembrane region" description="Helical" evidence="1">
    <location>
        <begin position="77"/>
        <end position="99"/>
    </location>
</feature>
<dbReference type="PANTHER" id="PTHR43507">
    <property type="entry name" value="NADH-UBIQUINONE OXIDOREDUCTASE CHAIN 4"/>
    <property type="match status" value="1"/>
</dbReference>
<dbReference type="PANTHER" id="PTHR43507:SF1">
    <property type="entry name" value="NADH-UBIQUINONE OXIDOREDUCTASE CHAIN 4"/>
    <property type="match status" value="1"/>
</dbReference>
<gene>
    <name evidence="2" type="ORF">MNBD_ACTINO02-1802</name>
</gene>
<evidence type="ECO:0000313" key="2">
    <source>
        <dbReference type="EMBL" id="VAW04071.1"/>
    </source>
</evidence>
<keyword evidence="2" id="KW-0830">Ubiquinone</keyword>
<dbReference type="AlphaFoldDB" id="A0A3B0SCS3"/>
<evidence type="ECO:0000256" key="1">
    <source>
        <dbReference type="SAM" id="Phobius"/>
    </source>
</evidence>
<sequence>MGWFESGWGISLIVFLPLVGAVVVLAVPKAQEELQKAVALVFALVTFGLSIVLAIQFEYGASEKIQFGTSREWISAIGSNYTVGVDGISLPLIVLSTFITV</sequence>